<evidence type="ECO:0008006" key="3">
    <source>
        <dbReference type="Google" id="ProtNLM"/>
    </source>
</evidence>
<proteinExistence type="predicted"/>
<reference evidence="2" key="1">
    <citation type="submission" date="2017-06" db="EMBL/GenBank/DDBJ databases">
        <authorList>
            <person name="LiPuma J."/>
            <person name="Spilker T."/>
        </authorList>
    </citation>
    <scope>NUCLEOTIDE SEQUENCE [LARGE SCALE GENOMIC DNA]</scope>
    <source>
        <strain evidence="2">AU17325</strain>
    </source>
</reference>
<gene>
    <name evidence="1" type="ORF">CFB84_23445</name>
</gene>
<sequence>MKNGLLSFDPAQTVRMSSREISILTDKQHAHVLRDIKTMTVDLYAGRLPSEREGRSRYIAENLSELFSAAAGLNKDDPILDHQSNQPVAGIHVVLDVRGYIAEILLDYEHTMILMSGYSTRLRQAVVKRWMELEQKTTSPALTTAEMIAAIANNAVKTERELAETKALALDSADRIAALETKLLPGATMHHSDCPADSEIKSRALRRKHKETGMSLAVCERIFDLYAENMWKGETCVNPNPAVPGHKPCRVYKIKEINAAFKHFLKYVKPVGNGYFTDKDIPTRFRVPCLERD</sequence>
<dbReference type="EMBL" id="NKFA01000008">
    <property type="protein sequence ID" value="OXI42192.1"/>
    <property type="molecule type" value="Genomic_DNA"/>
</dbReference>
<dbReference type="OrthoDB" id="79831at2"/>
<name>A0A228IJ28_9BURK</name>
<evidence type="ECO:0000313" key="1">
    <source>
        <dbReference type="EMBL" id="OXI42192.1"/>
    </source>
</evidence>
<reference evidence="1 2" key="2">
    <citation type="submission" date="2017-08" db="EMBL/GenBank/DDBJ databases">
        <title>WGS of novel Burkholderia cepaca complex species.</title>
        <authorList>
            <person name="Lipuma J."/>
            <person name="Spilker T."/>
        </authorList>
    </citation>
    <scope>NUCLEOTIDE SEQUENCE [LARGE SCALE GENOMIC DNA]</scope>
    <source>
        <strain evidence="1 2">AU17325</strain>
    </source>
</reference>
<protein>
    <recommendedName>
        <fullName evidence="3">Rha family transcriptional regulator</fullName>
    </recommendedName>
</protein>
<organism evidence="1 2">
    <name type="scientific">Burkholderia aenigmatica</name>
    <dbReference type="NCBI Taxonomy" id="2015348"/>
    <lineage>
        <taxon>Bacteria</taxon>
        <taxon>Pseudomonadati</taxon>
        <taxon>Pseudomonadota</taxon>
        <taxon>Betaproteobacteria</taxon>
        <taxon>Burkholderiales</taxon>
        <taxon>Burkholderiaceae</taxon>
        <taxon>Burkholderia</taxon>
        <taxon>Burkholderia cepacia complex</taxon>
    </lineage>
</organism>
<dbReference type="Proteomes" id="UP000214600">
    <property type="component" value="Unassembled WGS sequence"/>
</dbReference>
<evidence type="ECO:0000313" key="2">
    <source>
        <dbReference type="Proteomes" id="UP000214600"/>
    </source>
</evidence>
<comment type="caution">
    <text evidence="1">The sequence shown here is derived from an EMBL/GenBank/DDBJ whole genome shotgun (WGS) entry which is preliminary data.</text>
</comment>
<dbReference type="AlphaFoldDB" id="A0A228IJ28"/>
<dbReference type="RefSeq" id="WP_089452217.1">
    <property type="nucleotide sequence ID" value="NZ_NKFA01000008.1"/>
</dbReference>
<accession>A0A228IJ28</accession>